<dbReference type="Proteomes" id="UP000075884">
    <property type="component" value="Unassembled WGS sequence"/>
</dbReference>
<organism evidence="1 2">
    <name type="scientific">Anopheles dirus</name>
    <dbReference type="NCBI Taxonomy" id="7168"/>
    <lineage>
        <taxon>Eukaryota</taxon>
        <taxon>Metazoa</taxon>
        <taxon>Ecdysozoa</taxon>
        <taxon>Arthropoda</taxon>
        <taxon>Hexapoda</taxon>
        <taxon>Insecta</taxon>
        <taxon>Pterygota</taxon>
        <taxon>Neoptera</taxon>
        <taxon>Endopterygota</taxon>
        <taxon>Diptera</taxon>
        <taxon>Nematocera</taxon>
        <taxon>Culicoidea</taxon>
        <taxon>Culicidae</taxon>
        <taxon>Anophelinae</taxon>
        <taxon>Anopheles</taxon>
    </lineage>
</organism>
<dbReference type="VEuPathDB" id="VectorBase:ADIR014991"/>
<accession>A0A182NYV2</accession>
<evidence type="ECO:0000313" key="1">
    <source>
        <dbReference type="EnsemblMetazoa" id="ADIR014991-PA"/>
    </source>
</evidence>
<dbReference type="EnsemblMetazoa" id="ADIR014991-RA">
    <property type="protein sequence ID" value="ADIR014991-PA"/>
    <property type="gene ID" value="ADIR014991"/>
</dbReference>
<proteinExistence type="predicted"/>
<dbReference type="AlphaFoldDB" id="A0A182NYV2"/>
<sequence length="58" mass="6552">MAILPRLHLCHYESGTRCLVSASHIEYVLPCRTLNSLHKSLSTIARFYTIGSTTFLNN</sequence>
<name>A0A182NYV2_9DIPT</name>
<protein>
    <submittedName>
        <fullName evidence="1">Uncharacterized protein</fullName>
    </submittedName>
</protein>
<keyword evidence="2" id="KW-1185">Reference proteome</keyword>
<reference evidence="1" key="2">
    <citation type="submission" date="2020-05" db="UniProtKB">
        <authorList>
            <consortium name="EnsemblMetazoa"/>
        </authorList>
    </citation>
    <scope>IDENTIFICATION</scope>
    <source>
        <strain evidence="1">WRAIR2</strain>
    </source>
</reference>
<evidence type="ECO:0000313" key="2">
    <source>
        <dbReference type="Proteomes" id="UP000075884"/>
    </source>
</evidence>
<reference evidence="2" key="1">
    <citation type="submission" date="2013-03" db="EMBL/GenBank/DDBJ databases">
        <title>The Genome Sequence of Anopheles dirus WRAIR2.</title>
        <authorList>
            <consortium name="The Broad Institute Genomics Platform"/>
            <person name="Neafsey D.E."/>
            <person name="Walton C."/>
            <person name="Walker B."/>
            <person name="Young S.K."/>
            <person name="Zeng Q."/>
            <person name="Gargeya S."/>
            <person name="Fitzgerald M."/>
            <person name="Haas B."/>
            <person name="Abouelleil A."/>
            <person name="Allen A.W."/>
            <person name="Alvarado L."/>
            <person name="Arachchi H.M."/>
            <person name="Berlin A.M."/>
            <person name="Chapman S.B."/>
            <person name="Gainer-Dewar J."/>
            <person name="Goldberg J."/>
            <person name="Griggs A."/>
            <person name="Gujja S."/>
            <person name="Hansen M."/>
            <person name="Howarth C."/>
            <person name="Imamovic A."/>
            <person name="Ireland A."/>
            <person name="Larimer J."/>
            <person name="McCowan C."/>
            <person name="Murphy C."/>
            <person name="Pearson M."/>
            <person name="Poon T.W."/>
            <person name="Priest M."/>
            <person name="Roberts A."/>
            <person name="Saif S."/>
            <person name="Shea T."/>
            <person name="Sisk P."/>
            <person name="Sykes S."/>
            <person name="Wortman J."/>
            <person name="Nusbaum C."/>
            <person name="Birren B."/>
        </authorList>
    </citation>
    <scope>NUCLEOTIDE SEQUENCE [LARGE SCALE GENOMIC DNA]</scope>
    <source>
        <strain evidence="2">WRAIR2</strain>
    </source>
</reference>